<keyword evidence="1" id="KW-0808">Transferase</keyword>
<evidence type="ECO:0000256" key="3">
    <source>
        <dbReference type="SAM" id="MobiDB-lite"/>
    </source>
</evidence>
<accession>A0A6C0C2A7</accession>
<proteinExistence type="predicted"/>
<organism evidence="4">
    <name type="scientific">viral metagenome</name>
    <dbReference type="NCBI Taxonomy" id="1070528"/>
    <lineage>
        <taxon>unclassified sequences</taxon>
        <taxon>metagenomes</taxon>
        <taxon>organismal metagenomes</taxon>
    </lineage>
</organism>
<dbReference type="PANTHER" id="PTHR12400:SF21">
    <property type="entry name" value="KINASE"/>
    <property type="match status" value="1"/>
</dbReference>
<evidence type="ECO:0000256" key="1">
    <source>
        <dbReference type="ARBA" id="ARBA00022679"/>
    </source>
</evidence>
<reference evidence="4" key="1">
    <citation type="journal article" date="2020" name="Nature">
        <title>Giant virus diversity and host interactions through global metagenomics.</title>
        <authorList>
            <person name="Schulz F."/>
            <person name="Roux S."/>
            <person name="Paez-Espino D."/>
            <person name="Jungbluth S."/>
            <person name="Walsh D.A."/>
            <person name="Denef V.J."/>
            <person name="McMahon K.D."/>
            <person name="Konstantinidis K.T."/>
            <person name="Eloe-Fadrosh E.A."/>
            <person name="Kyrpides N.C."/>
            <person name="Woyke T."/>
        </authorList>
    </citation>
    <scope>NUCLEOTIDE SEQUENCE</scope>
    <source>
        <strain evidence="4">GVMAG-M-3300020185-18</strain>
    </source>
</reference>
<evidence type="ECO:0000256" key="2">
    <source>
        <dbReference type="ARBA" id="ARBA00022777"/>
    </source>
</evidence>
<protein>
    <submittedName>
        <fullName evidence="4">Uncharacterized protein</fullName>
    </submittedName>
</protein>
<dbReference type="AlphaFoldDB" id="A0A6C0C2A7"/>
<keyword evidence="2" id="KW-0418">Kinase</keyword>
<dbReference type="InterPro" id="IPR038286">
    <property type="entry name" value="IPK_sf"/>
</dbReference>
<dbReference type="GO" id="GO:0005634">
    <property type="term" value="C:nucleus"/>
    <property type="evidence" value="ECO:0007669"/>
    <property type="project" value="TreeGrafter"/>
</dbReference>
<dbReference type="EMBL" id="MN739317">
    <property type="protein sequence ID" value="QHS98496.1"/>
    <property type="molecule type" value="Genomic_DNA"/>
</dbReference>
<dbReference type="GO" id="GO:0032958">
    <property type="term" value="P:inositol phosphate biosynthetic process"/>
    <property type="evidence" value="ECO:0007669"/>
    <property type="project" value="InterPro"/>
</dbReference>
<dbReference type="GO" id="GO:0005737">
    <property type="term" value="C:cytoplasm"/>
    <property type="evidence" value="ECO:0007669"/>
    <property type="project" value="TreeGrafter"/>
</dbReference>
<feature type="compositionally biased region" description="Basic residues" evidence="3">
    <location>
        <begin position="372"/>
        <end position="396"/>
    </location>
</feature>
<name>A0A6C0C2A7_9ZZZZ</name>
<feature type="compositionally biased region" description="Pro residues" evidence="3">
    <location>
        <begin position="340"/>
        <end position="368"/>
    </location>
</feature>
<feature type="region of interest" description="Disordered" evidence="3">
    <location>
        <begin position="340"/>
        <end position="396"/>
    </location>
</feature>
<dbReference type="Gene3D" id="3.30.470.160">
    <property type="entry name" value="Inositol polyphosphate kinase"/>
    <property type="match status" value="1"/>
</dbReference>
<dbReference type="SUPFAM" id="SSF56104">
    <property type="entry name" value="SAICAR synthase-like"/>
    <property type="match status" value="1"/>
</dbReference>
<dbReference type="InterPro" id="IPR005522">
    <property type="entry name" value="IPK"/>
</dbReference>
<dbReference type="PANTHER" id="PTHR12400">
    <property type="entry name" value="INOSITOL POLYPHOSPHATE KINASE"/>
    <property type="match status" value="1"/>
</dbReference>
<evidence type="ECO:0000313" key="4">
    <source>
        <dbReference type="EMBL" id="QHS98496.1"/>
    </source>
</evidence>
<dbReference type="Pfam" id="PF03770">
    <property type="entry name" value="IPK"/>
    <property type="match status" value="1"/>
</dbReference>
<dbReference type="GO" id="GO:0016301">
    <property type="term" value="F:kinase activity"/>
    <property type="evidence" value="ECO:0007669"/>
    <property type="project" value="UniProtKB-KW"/>
</dbReference>
<sequence>MPDDVHVCRDINNKIDSCQDYGTPCIGEGMGGHPGSFTDIYVKDGDKCLTACGKKIESKDSYIEYNFYMNLFDNTKNLPEYLKKFREFLPKFYRNDSCKKEWEEGEQFWLWGPEKKRANYFVFENIKSSVGKNAKTLDFKLGKKTAFKFDKGSFGNVRHIILDSDMSRSKSQGFRLEGATDGKEIVEEAKKNKKISGWFHTTPQDVGKKQTNSALYTLHANFVWNKFIENKEQASSLKQQLNELDDKFVMPNMEAETKNEESIGFIGSSILIVKGDGGIKFKLIDFAHPFWSHPTMSKNQHHKEVVLNYNEGLKMFIEIYNKWYNDKYFDEPPPMPAAPPAPVPTVPAPVPTVPVSAPPPSVPSPVTPPVGGKRRTKKKKRRKRKKRKTKRKRKRK</sequence>